<protein>
    <recommendedName>
        <fullName evidence="1">DUF4935 domain-containing protein</fullName>
    </recommendedName>
</protein>
<name>A0AA40IRN1_CLONO</name>
<dbReference type="Proteomes" id="UP000027770">
    <property type="component" value="Plasmid p2Cn27606"/>
</dbReference>
<organism evidence="2 3">
    <name type="scientific">Clostridium novyi B str. ATCC 27606</name>
    <dbReference type="NCBI Taxonomy" id="1443123"/>
    <lineage>
        <taxon>Bacteria</taxon>
        <taxon>Bacillati</taxon>
        <taxon>Bacillota</taxon>
        <taxon>Clostridia</taxon>
        <taxon>Eubacteriales</taxon>
        <taxon>Clostridiaceae</taxon>
        <taxon>Clostridium</taxon>
    </lineage>
</organism>
<keyword evidence="3" id="KW-1185">Reference proteome</keyword>
<evidence type="ECO:0000313" key="3">
    <source>
        <dbReference type="Proteomes" id="UP000027770"/>
    </source>
</evidence>
<dbReference type="RefSeq" id="WP_039222582.1">
    <property type="nucleotide sequence ID" value="NZ_CM003350.1"/>
</dbReference>
<dbReference type="InterPro" id="IPR032557">
    <property type="entry name" value="DUF4935"/>
</dbReference>
<sequence length="396" mass="47059">MLNIFLDSNIFYGDPYLSQGLNRILLSKINKFEGKIYISDIVVKEVKNNYSKHLQEINNKIKRLNKELKGIPNSYDISMVEIQEELEKMQEHFLNSVNENKIVILETNNDLLPEVINRSINRIKPFTENKQEFRDCLIWLTYVNEVETNKLENCFFITNNISDFCIKDKNKKIHLHSDLKKDTNRIKIHSSIYKFLENEKKLIEKLDDINIECKIQHITINEFESQIEDIIMEEIYIEIDKYIADISSSSLSNIYKVNIDYASLTSIESYKIIEVKTDIDIQNGIVNYYGKLSIVANMDLQQDIPEEVYTLMNTKVSLEMNYSMIKFLKKNTNYTVKSSEDKYLIDDLYYDISVENIRMVKYDKDDIEEFLLDKYYEDIEYAELEMMETLMERNFH</sequence>
<geneLocation type="plasmid" evidence="2 3">
    <name>p2Cn27606</name>
</geneLocation>
<feature type="domain" description="DUF4935" evidence="1">
    <location>
        <begin position="4"/>
        <end position="164"/>
    </location>
</feature>
<evidence type="ECO:0000313" key="2">
    <source>
        <dbReference type="EMBL" id="KEI11490.1"/>
    </source>
</evidence>
<comment type="caution">
    <text evidence="2">The sequence shown here is derived from an EMBL/GenBank/DDBJ whole genome shotgun (WGS) entry which is preliminary data.</text>
</comment>
<proteinExistence type="predicted"/>
<dbReference type="EMBL" id="JENW01000167">
    <property type="protein sequence ID" value="KEI11490.1"/>
    <property type="molecule type" value="Genomic_DNA"/>
</dbReference>
<accession>A0AA40IRN1</accession>
<dbReference type="AlphaFoldDB" id="A0AA40IRN1"/>
<gene>
    <name evidence="2" type="ORF">Z959_p0056</name>
</gene>
<keyword evidence="2" id="KW-0614">Plasmid</keyword>
<evidence type="ECO:0000259" key="1">
    <source>
        <dbReference type="Pfam" id="PF16289"/>
    </source>
</evidence>
<reference evidence="3" key="1">
    <citation type="journal article" date="2014" name="PLoS ONE">
        <title>Plasmidome interchange between Clostridium botulinum, Clostridium novyi and Clostridium haemolyticum converts strains of independent lineages into distinctly different pathogens.</title>
        <authorList>
            <person name="Skarin H."/>
            <person name="Segerman B."/>
        </authorList>
    </citation>
    <scope>NUCLEOTIDE SEQUENCE [LARGE SCALE GENOMIC DNA]</scope>
    <source>
        <strain evidence="3">ATCC 27606</strain>
    </source>
</reference>
<dbReference type="Pfam" id="PF16289">
    <property type="entry name" value="PIN_12"/>
    <property type="match status" value="1"/>
</dbReference>